<feature type="chain" id="PRO_5045912867" evidence="1">
    <location>
        <begin position="30"/>
        <end position="126"/>
    </location>
</feature>
<dbReference type="Proteomes" id="UP000611554">
    <property type="component" value="Unassembled WGS sequence"/>
</dbReference>
<keyword evidence="3" id="KW-1185">Reference proteome</keyword>
<comment type="caution">
    <text evidence="2">The sequence shown here is derived from an EMBL/GenBank/DDBJ whole genome shotgun (WGS) entry which is preliminary data.</text>
</comment>
<feature type="signal peptide" evidence="1">
    <location>
        <begin position="1"/>
        <end position="29"/>
    </location>
</feature>
<proteinExistence type="predicted"/>
<reference evidence="3" key="1">
    <citation type="journal article" date="2019" name="Int. J. Syst. Evol. Microbiol.">
        <title>The Global Catalogue of Microorganisms (GCM) 10K type strain sequencing project: providing services to taxonomists for standard genome sequencing and annotation.</title>
        <authorList>
            <consortium name="The Broad Institute Genomics Platform"/>
            <consortium name="The Broad Institute Genome Sequencing Center for Infectious Disease"/>
            <person name="Wu L."/>
            <person name="Ma J."/>
        </authorList>
    </citation>
    <scope>NUCLEOTIDE SEQUENCE [LARGE SCALE GENOMIC DNA]</scope>
    <source>
        <strain evidence="3">JCM 3115</strain>
    </source>
</reference>
<name>A0ABQ2RB04_9ACTN</name>
<gene>
    <name evidence="2" type="ORF">GCM10010140_55280</name>
</gene>
<accession>A0ABQ2RB04</accession>
<evidence type="ECO:0000256" key="1">
    <source>
        <dbReference type="SAM" id="SignalP"/>
    </source>
</evidence>
<evidence type="ECO:0000313" key="3">
    <source>
        <dbReference type="Proteomes" id="UP000611554"/>
    </source>
</evidence>
<keyword evidence="1" id="KW-0732">Signal</keyword>
<organism evidence="2 3">
    <name type="scientific">Streptosporangium pseudovulgare</name>
    <dbReference type="NCBI Taxonomy" id="35765"/>
    <lineage>
        <taxon>Bacteria</taxon>
        <taxon>Bacillati</taxon>
        <taxon>Actinomycetota</taxon>
        <taxon>Actinomycetes</taxon>
        <taxon>Streptosporangiales</taxon>
        <taxon>Streptosporangiaceae</taxon>
        <taxon>Streptosporangium</taxon>
    </lineage>
</organism>
<sequence length="126" mass="13178">MPKGGIMKRIIAVAALLAGTAATLSGAGAAAEAKPRTPVSESQYRILLNQCDYAGSASLRADCRARVKSTYRIGAVNPNLDCRTYSGVTVCGDLTLTGKQCECIANLVKAGLSYRRAEVECYTAAS</sequence>
<dbReference type="EMBL" id="BMQJ01000015">
    <property type="protein sequence ID" value="GGQ17869.1"/>
    <property type="molecule type" value="Genomic_DNA"/>
</dbReference>
<protein>
    <submittedName>
        <fullName evidence="2">Uncharacterized protein</fullName>
    </submittedName>
</protein>
<evidence type="ECO:0000313" key="2">
    <source>
        <dbReference type="EMBL" id="GGQ17869.1"/>
    </source>
</evidence>